<proteinExistence type="predicted"/>
<dbReference type="EMBL" id="BTSX01000006">
    <property type="protein sequence ID" value="GMT03685.1"/>
    <property type="molecule type" value="Genomic_DNA"/>
</dbReference>
<feature type="transmembrane region" description="Helical" evidence="1">
    <location>
        <begin position="12"/>
        <end position="35"/>
    </location>
</feature>
<sequence length="96" mass="10765">ILTTLLHLLLVLHWVLPMTLLLAMFAVLSSLLATFVLSLPWFGFFVTGVNSILFCRFVLFESESEGVHIRVAEGRSAVEGSVRLWNNSERQFGLDA</sequence>
<dbReference type="AlphaFoldDB" id="A0AAV5UBH0"/>
<keyword evidence="1" id="KW-0812">Transmembrane</keyword>
<dbReference type="Proteomes" id="UP001432027">
    <property type="component" value="Unassembled WGS sequence"/>
</dbReference>
<organism evidence="2 3">
    <name type="scientific">Pristionchus entomophagus</name>
    <dbReference type="NCBI Taxonomy" id="358040"/>
    <lineage>
        <taxon>Eukaryota</taxon>
        <taxon>Metazoa</taxon>
        <taxon>Ecdysozoa</taxon>
        <taxon>Nematoda</taxon>
        <taxon>Chromadorea</taxon>
        <taxon>Rhabditida</taxon>
        <taxon>Rhabditina</taxon>
        <taxon>Diplogasteromorpha</taxon>
        <taxon>Diplogasteroidea</taxon>
        <taxon>Neodiplogasteridae</taxon>
        <taxon>Pristionchus</taxon>
    </lineage>
</organism>
<keyword evidence="3" id="KW-1185">Reference proteome</keyword>
<keyword evidence="1" id="KW-1133">Transmembrane helix</keyword>
<feature type="non-terminal residue" evidence="2">
    <location>
        <position position="1"/>
    </location>
</feature>
<evidence type="ECO:0000313" key="2">
    <source>
        <dbReference type="EMBL" id="GMT03685.1"/>
    </source>
</evidence>
<reference evidence="2" key="1">
    <citation type="submission" date="2023-10" db="EMBL/GenBank/DDBJ databases">
        <title>Genome assembly of Pristionchus species.</title>
        <authorList>
            <person name="Yoshida K."/>
            <person name="Sommer R.J."/>
        </authorList>
    </citation>
    <scope>NUCLEOTIDE SEQUENCE</scope>
    <source>
        <strain evidence="2">RS0144</strain>
    </source>
</reference>
<protein>
    <submittedName>
        <fullName evidence="2">Uncharacterized protein</fullName>
    </submittedName>
</protein>
<evidence type="ECO:0000313" key="3">
    <source>
        <dbReference type="Proteomes" id="UP001432027"/>
    </source>
</evidence>
<name>A0AAV5UBH0_9BILA</name>
<comment type="caution">
    <text evidence="2">The sequence shown here is derived from an EMBL/GenBank/DDBJ whole genome shotgun (WGS) entry which is preliminary data.</text>
</comment>
<feature type="transmembrane region" description="Helical" evidence="1">
    <location>
        <begin position="41"/>
        <end position="60"/>
    </location>
</feature>
<gene>
    <name evidence="2" type="ORF">PENTCL1PPCAC_25859</name>
</gene>
<keyword evidence="1" id="KW-0472">Membrane</keyword>
<accession>A0AAV5UBH0</accession>
<evidence type="ECO:0000256" key="1">
    <source>
        <dbReference type="SAM" id="Phobius"/>
    </source>
</evidence>